<reference evidence="1" key="1">
    <citation type="submission" date="2019-05" db="EMBL/GenBank/DDBJ databases">
        <title>Metatranscriptomic reconstruction reveals RNA viruses with the potential to shape carbon cycling in soil.</title>
        <authorList>
            <person name="Starr E.P."/>
            <person name="Nuccio E."/>
            <person name="Pett-Ridge J."/>
            <person name="Banfield J.F."/>
            <person name="Firestone M.K."/>
        </authorList>
    </citation>
    <scope>NUCLEOTIDE SEQUENCE</scope>
    <source>
        <strain evidence="1">H4_Bulk_Litter_24_scaffold_357</strain>
    </source>
</reference>
<protein>
    <submittedName>
        <fullName evidence="1">Uncharacterized protein</fullName>
    </submittedName>
</protein>
<accession>A0A514D618</accession>
<gene>
    <name evidence="1" type="ORF">H4BulkLitter24357_000002</name>
</gene>
<evidence type="ECO:0000313" key="1">
    <source>
        <dbReference type="EMBL" id="QDH89044.1"/>
    </source>
</evidence>
<dbReference type="Gene3D" id="2.40.160.220">
    <property type="match status" value="1"/>
</dbReference>
<name>A0A514D618_9VIRU</name>
<dbReference type="InterPro" id="IPR054457">
    <property type="entry name" value="PhiCb5_coat"/>
</dbReference>
<dbReference type="EMBL" id="MN034557">
    <property type="protein sequence ID" value="QDH89044.1"/>
    <property type="molecule type" value="Genomic_RNA"/>
</dbReference>
<proteinExistence type="predicted"/>
<organism evidence="1">
    <name type="scientific">Leviviridae sp</name>
    <dbReference type="NCBI Taxonomy" id="2027243"/>
    <lineage>
        <taxon>Viruses</taxon>
        <taxon>Riboviria</taxon>
        <taxon>Orthornavirae</taxon>
        <taxon>Lenarviricota</taxon>
        <taxon>Leviviricetes</taxon>
        <taxon>Norzivirales</taxon>
        <taxon>Fiersviridae</taxon>
    </lineage>
</organism>
<sequence length="123" mass="13674">MFADPQVVTVNAVARSLTRINQDKYSSEWLLRSAVDEFRMFIRNSTRFDKARNVSIDRHSIELKWTVFAVAPSTTAFVRRTYVVIENQQGDTLADPVGVAVGLCNYISASSGAIATKLLNSES</sequence>
<dbReference type="Pfam" id="PF22387">
    <property type="entry name" value="PhiCb5_coat"/>
    <property type="match status" value="1"/>
</dbReference>